<dbReference type="Proteomes" id="UP000036947">
    <property type="component" value="Unassembled WGS sequence"/>
</dbReference>
<dbReference type="AlphaFoldDB" id="A0A0L0N5E6"/>
<dbReference type="EMBL" id="LFRF01000019">
    <property type="protein sequence ID" value="KND89307.1"/>
    <property type="molecule type" value="Genomic_DNA"/>
</dbReference>
<dbReference type="PROSITE" id="PS50249">
    <property type="entry name" value="MPN"/>
    <property type="match status" value="1"/>
</dbReference>
<accession>A0A0L0N5E6</accession>
<evidence type="ECO:0000256" key="4">
    <source>
        <dbReference type="ARBA" id="ARBA00022723"/>
    </source>
</evidence>
<dbReference type="PANTHER" id="PTHR12947">
    <property type="entry name" value="AMSH-LIKE PROTEASE"/>
    <property type="match status" value="1"/>
</dbReference>
<evidence type="ECO:0000256" key="3">
    <source>
        <dbReference type="ARBA" id="ARBA00022670"/>
    </source>
</evidence>
<dbReference type="InterPro" id="IPR037518">
    <property type="entry name" value="MPN"/>
</dbReference>
<dbReference type="GO" id="GO:0061578">
    <property type="term" value="F:K63-linked deubiquitinase activity"/>
    <property type="evidence" value="ECO:0007669"/>
    <property type="project" value="InterPro"/>
</dbReference>
<gene>
    <name evidence="11" type="ORF">TOPH_06020</name>
</gene>
<dbReference type="GO" id="GO:0046872">
    <property type="term" value="F:metal ion binding"/>
    <property type="evidence" value="ECO:0007669"/>
    <property type="project" value="UniProtKB-KW"/>
</dbReference>
<dbReference type="InterPro" id="IPR015063">
    <property type="entry name" value="USP8_dimer"/>
</dbReference>
<reference evidence="11 12" key="1">
    <citation type="journal article" date="2015" name="BMC Genomics">
        <title>The genome of the truffle-parasite Tolypocladium ophioglossoides and the evolution of antifungal peptaibiotics.</title>
        <authorList>
            <person name="Quandt C.A."/>
            <person name="Bushley K.E."/>
            <person name="Spatafora J.W."/>
        </authorList>
    </citation>
    <scope>NUCLEOTIDE SEQUENCE [LARGE SCALE GENOMIC DNA]</scope>
    <source>
        <strain evidence="11 12">CBS 100239</strain>
    </source>
</reference>
<dbReference type="GO" id="GO:0005768">
    <property type="term" value="C:endosome"/>
    <property type="evidence" value="ECO:0007669"/>
    <property type="project" value="TreeGrafter"/>
</dbReference>
<feature type="compositionally biased region" description="Pro residues" evidence="9">
    <location>
        <begin position="263"/>
        <end position="273"/>
    </location>
</feature>
<dbReference type="FunFam" id="3.40.140.10:FF:000033">
    <property type="entry name" value="AMSH-like protease sst2"/>
    <property type="match status" value="1"/>
</dbReference>
<keyword evidence="6" id="KW-0378">Hydrolase</keyword>
<evidence type="ECO:0000256" key="8">
    <source>
        <dbReference type="ARBA" id="ARBA00023049"/>
    </source>
</evidence>
<dbReference type="InterPro" id="IPR000555">
    <property type="entry name" value="JAMM/MPN+_dom"/>
</dbReference>
<evidence type="ECO:0000256" key="2">
    <source>
        <dbReference type="ARBA" id="ARBA00010981"/>
    </source>
</evidence>
<keyword evidence="5" id="KW-0833">Ubl conjugation pathway</keyword>
<keyword evidence="7" id="KW-0862">Zinc</keyword>
<evidence type="ECO:0000313" key="11">
    <source>
        <dbReference type="EMBL" id="KND89307.1"/>
    </source>
</evidence>
<dbReference type="GO" id="GO:0016020">
    <property type="term" value="C:membrane"/>
    <property type="evidence" value="ECO:0007669"/>
    <property type="project" value="TreeGrafter"/>
</dbReference>
<evidence type="ECO:0000256" key="1">
    <source>
        <dbReference type="ARBA" id="ARBA00001947"/>
    </source>
</evidence>
<dbReference type="GO" id="GO:0006508">
    <property type="term" value="P:proteolysis"/>
    <property type="evidence" value="ECO:0007669"/>
    <property type="project" value="UniProtKB-KW"/>
</dbReference>
<evidence type="ECO:0000256" key="5">
    <source>
        <dbReference type="ARBA" id="ARBA00022786"/>
    </source>
</evidence>
<keyword evidence="3 11" id="KW-0645">Protease</keyword>
<dbReference type="GO" id="GO:0070536">
    <property type="term" value="P:protein K63-linked deubiquitination"/>
    <property type="evidence" value="ECO:0007669"/>
    <property type="project" value="InterPro"/>
</dbReference>
<sequence length="541" mass="60689">MEPRSSARPTRPQTVSSLVAQAENFSFNTNIEFKYWARAAETLHQEASFALADGDYGRAYMMLYRHSVLVLNCLPKHPKFKDPDSREAFKPLAKRIDSVLDHLEHIKPVVEDEYEEWERMSSSAKSSLREHQKAPSSYAAFAARDPSLGGRAKVLDASEHQELAVDLAQKELARRDQARRESRASRKSDQQAHGDGRFRAPGDDDLQRQMEAARRFLSRDQQVGGDERIRDRKSAHAVIPAHYNYPSIAKPKPVAYAGSQRQPQPPSMPTPSRPPKEGLPSPAKDDAPVRFPNPGALMPAIPRKIPLDDYAPLVPTPPSVATGQPLLPPKGPLDGPLDGPPLPRKERLAFKPGGYLENGDPIRSVFLPSSLRSMFLDIASKNTRAGLEMCGILCGTPVNNALFVRCLLIPDQKCTSDTCETENEGAIFDYCASEDLLVLGWIHTHPTQTCFMSSRDLHTHAGYQVMMPESIAIVCAPRFKPSYGIFRLTHPPGLDHILDCRHHDTFHQHSIDNIYRETEHPHGHVYESDKMPFYVQDLRRR</sequence>
<evidence type="ECO:0000259" key="10">
    <source>
        <dbReference type="PROSITE" id="PS50249"/>
    </source>
</evidence>
<evidence type="ECO:0000256" key="9">
    <source>
        <dbReference type="SAM" id="MobiDB-lite"/>
    </source>
</evidence>
<dbReference type="Pfam" id="PF01398">
    <property type="entry name" value="JAB"/>
    <property type="match status" value="1"/>
</dbReference>
<organism evidence="11 12">
    <name type="scientific">Tolypocladium ophioglossoides (strain CBS 100239)</name>
    <name type="common">Snaketongue truffleclub</name>
    <name type="synonym">Elaphocordyceps ophioglossoides</name>
    <dbReference type="NCBI Taxonomy" id="1163406"/>
    <lineage>
        <taxon>Eukaryota</taxon>
        <taxon>Fungi</taxon>
        <taxon>Dikarya</taxon>
        <taxon>Ascomycota</taxon>
        <taxon>Pezizomycotina</taxon>
        <taxon>Sordariomycetes</taxon>
        <taxon>Hypocreomycetidae</taxon>
        <taxon>Hypocreales</taxon>
        <taxon>Ophiocordycipitaceae</taxon>
        <taxon>Tolypocladium</taxon>
    </lineage>
</organism>
<dbReference type="InterPro" id="IPR044098">
    <property type="entry name" value="STAMBP/STALP-like_MPN"/>
</dbReference>
<keyword evidence="4" id="KW-0479">Metal-binding</keyword>
<dbReference type="CDD" id="cd08066">
    <property type="entry name" value="MPN_AMSH_like"/>
    <property type="match status" value="1"/>
</dbReference>
<dbReference type="PANTHER" id="PTHR12947:SF13">
    <property type="entry name" value="FI19924P1"/>
    <property type="match status" value="1"/>
</dbReference>
<dbReference type="SMART" id="SM00232">
    <property type="entry name" value="JAB_MPN"/>
    <property type="match status" value="1"/>
</dbReference>
<dbReference type="OrthoDB" id="3640at2759"/>
<dbReference type="STRING" id="1163406.A0A0L0N5E6"/>
<protein>
    <submittedName>
        <fullName evidence="11">AMSH-like protease sst2</fullName>
    </submittedName>
</protein>
<feature type="region of interest" description="Disordered" evidence="9">
    <location>
        <begin position="174"/>
        <end position="205"/>
    </location>
</feature>
<comment type="similarity">
    <text evidence="2">Belongs to the peptidase M67C family.</text>
</comment>
<dbReference type="Gene3D" id="1.20.58.80">
    <property type="entry name" value="Phosphotransferase system, lactose/cellobiose-type IIA subunit"/>
    <property type="match status" value="1"/>
</dbReference>
<evidence type="ECO:0000256" key="6">
    <source>
        <dbReference type="ARBA" id="ARBA00022801"/>
    </source>
</evidence>
<evidence type="ECO:0000256" key="7">
    <source>
        <dbReference type="ARBA" id="ARBA00022833"/>
    </source>
</evidence>
<feature type="region of interest" description="Disordered" evidence="9">
    <location>
        <begin position="315"/>
        <end position="346"/>
    </location>
</feature>
<name>A0A0L0N5E6_TOLOC</name>
<keyword evidence="8" id="KW-0482">Metalloprotease</keyword>
<dbReference type="Pfam" id="PF08969">
    <property type="entry name" value="USP8_dimer"/>
    <property type="match status" value="1"/>
</dbReference>
<comment type="cofactor">
    <cofactor evidence="1">
        <name>Zn(2+)</name>
        <dbReference type="ChEBI" id="CHEBI:29105"/>
    </cofactor>
</comment>
<dbReference type="GO" id="GO:0140492">
    <property type="term" value="F:metal-dependent deubiquitinase activity"/>
    <property type="evidence" value="ECO:0007669"/>
    <property type="project" value="InterPro"/>
</dbReference>
<dbReference type="Gene3D" id="3.40.140.10">
    <property type="entry name" value="Cytidine Deaminase, domain 2"/>
    <property type="match status" value="1"/>
</dbReference>
<keyword evidence="12" id="KW-1185">Reference proteome</keyword>
<dbReference type="SUPFAM" id="SSF102712">
    <property type="entry name" value="JAB1/MPN domain"/>
    <property type="match status" value="1"/>
</dbReference>
<feature type="domain" description="MPN" evidence="10">
    <location>
        <begin position="364"/>
        <end position="495"/>
    </location>
</feature>
<proteinExistence type="inferred from homology"/>
<evidence type="ECO:0000313" key="12">
    <source>
        <dbReference type="Proteomes" id="UP000036947"/>
    </source>
</evidence>
<feature type="region of interest" description="Disordered" evidence="9">
    <location>
        <begin position="255"/>
        <end position="296"/>
    </location>
</feature>
<comment type="caution">
    <text evidence="11">The sequence shown here is derived from an EMBL/GenBank/DDBJ whole genome shotgun (WGS) entry which is preliminary data.</text>
</comment>